<dbReference type="Pfam" id="PF01984">
    <property type="entry name" value="dsDNA_bind"/>
    <property type="match status" value="1"/>
</dbReference>
<dbReference type="PANTHER" id="PTHR10840:SF0">
    <property type="entry name" value="PROGRAMMED CELL DEATH PROTEIN 5"/>
    <property type="match status" value="1"/>
</dbReference>
<name>A0A9C7PUN9_9RHOD</name>
<sequence length="114" mass="13270">MSQQYDVGSQKAGGDSEETKRQQQEALEEQRRLMLKQILTPEASERLANIKLVKPEKARMLEDSLIRSAQYGRIGKVDEEQLKQFLSQFNEMTDKKTKVTISRRKAFDDDEDDF</sequence>
<dbReference type="AlphaFoldDB" id="A0A9C7PUN9"/>
<dbReference type="Gene3D" id="1.10.8.140">
    <property type="entry name" value="PDCD5-like"/>
    <property type="match status" value="1"/>
</dbReference>
<feature type="region of interest" description="Disordered" evidence="2">
    <location>
        <begin position="1"/>
        <end position="27"/>
    </location>
</feature>
<dbReference type="PIRSF" id="PIRSF015730">
    <property type="entry name" value="TFAR19"/>
    <property type="match status" value="1"/>
</dbReference>
<dbReference type="EMBL" id="BQMJ01000018">
    <property type="protein sequence ID" value="GJQ10731.1"/>
    <property type="molecule type" value="Genomic_DNA"/>
</dbReference>
<evidence type="ECO:0000313" key="3">
    <source>
        <dbReference type="EMBL" id="GJQ10731.1"/>
    </source>
</evidence>
<dbReference type="InterPro" id="IPR036883">
    <property type="entry name" value="PDCD5-like_sf"/>
</dbReference>
<organism evidence="3 4">
    <name type="scientific">Galdieria partita</name>
    <dbReference type="NCBI Taxonomy" id="83374"/>
    <lineage>
        <taxon>Eukaryota</taxon>
        <taxon>Rhodophyta</taxon>
        <taxon>Bangiophyceae</taxon>
        <taxon>Galdieriales</taxon>
        <taxon>Galdieriaceae</taxon>
        <taxon>Galdieria</taxon>
    </lineage>
</organism>
<dbReference type="SUPFAM" id="SSF46950">
    <property type="entry name" value="Double-stranded DNA-binding domain"/>
    <property type="match status" value="1"/>
</dbReference>
<dbReference type="GO" id="GO:0005829">
    <property type="term" value="C:cytosol"/>
    <property type="evidence" value="ECO:0007669"/>
    <property type="project" value="TreeGrafter"/>
</dbReference>
<dbReference type="PANTHER" id="PTHR10840">
    <property type="entry name" value="PROGRAMMED CELL DEATH PROTEIN 5"/>
    <property type="match status" value="1"/>
</dbReference>
<dbReference type="InterPro" id="IPR002836">
    <property type="entry name" value="PDCD5-like"/>
</dbReference>
<comment type="caution">
    <text evidence="3">The sequence shown here is derived from an EMBL/GenBank/DDBJ whole genome shotgun (WGS) entry which is preliminary data.</text>
</comment>
<accession>A0A9C7PUN9</accession>
<reference evidence="3" key="1">
    <citation type="journal article" date="2022" name="Proc. Natl. Acad. Sci. U.S.A.">
        <title>Life cycle and functional genomics of the unicellular red alga Galdieria for elucidating algal and plant evolution and industrial use.</title>
        <authorList>
            <person name="Hirooka S."/>
            <person name="Itabashi T."/>
            <person name="Ichinose T.M."/>
            <person name="Onuma R."/>
            <person name="Fujiwara T."/>
            <person name="Yamashita S."/>
            <person name="Jong L.W."/>
            <person name="Tomita R."/>
            <person name="Iwane A.H."/>
            <person name="Miyagishima S.Y."/>
        </authorList>
    </citation>
    <scope>NUCLEOTIDE SEQUENCE</scope>
    <source>
        <strain evidence="3">NBRC 102759</strain>
    </source>
</reference>
<gene>
    <name evidence="3" type="ORF">GpartN1_g2522.t1</name>
</gene>
<protein>
    <submittedName>
        <fullName evidence="3">Uncharacterized protein</fullName>
    </submittedName>
</protein>
<evidence type="ECO:0000313" key="4">
    <source>
        <dbReference type="Proteomes" id="UP001061958"/>
    </source>
</evidence>
<reference evidence="3" key="2">
    <citation type="submission" date="2022-01" db="EMBL/GenBank/DDBJ databases">
        <authorList>
            <person name="Hirooka S."/>
            <person name="Miyagishima S.Y."/>
        </authorList>
    </citation>
    <scope>NUCLEOTIDE SEQUENCE</scope>
    <source>
        <strain evidence="3">NBRC 102759</strain>
    </source>
</reference>
<feature type="compositionally biased region" description="Basic and acidic residues" evidence="2">
    <location>
        <begin position="17"/>
        <end position="27"/>
    </location>
</feature>
<dbReference type="Proteomes" id="UP001061958">
    <property type="component" value="Unassembled WGS sequence"/>
</dbReference>
<evidence type="ECO:0000256" key="2">
    <source>
        <dbReference type="SAM" id="MobiDB-lite"/>
    </source>
</evidence>
<comment type="similarity">
    <text evidence="1">Belongs to the PDCD5 family.</text>
</comment>
<keyword evidence="4" id="KW-1185">Reference proteome</keyword>
<proteinExistence type="inferred from homology"/>
<dbReference type="GO" id="GO:0003677">
    <property type="term" value="F:DNA binding"/>
    <property type="evidence" value="ECO:0007669"/>
    <property type="project" value="InterPro"/>
</dbReference>
<evidence type="ECO:0000256" key="1">
    <source>
        <dbReference type="ARBA" id="ARBA00010490"/>
    </source>
</evidence>
<dbReference type="OrthoDB" id="10252486at2759"/>